<keyword evidence="4" id="KW-1185">Reference proteome</keyword>
<proteinExistence type="predicted"/>
<keyword evidence="2" id="KW-0812">Transmembrane</keyword>
<feature type="transmembrane region" description="Helical" evidence="2">
    <location>
        <begin position="90"/>
        <end position="110"/>
    </location>
</feature>
<feature type="compositionally biased region" description="Basic residues" evidence="1">
    <location>
        <begin position="197"/>
        <end position="208"/>
    </location>
</feature>
<feature type="transmembrane region" description="Helical" evidence="2">
    <location>
        <begin position="6"/>
        <end position="27"/>
    </location>
</feature>
<dbReference type="Proteomes" id="UP001054811">
    <property type="component" value="Chromosome"/>
</dbReference>
<keyword evidence="2" id="KW-1133">Transmembrane helix</keyword>
<dbReference type="Pfam" id="PF18936">
    <property type="entry name" value="DUF5684"/>
    <property type="match status" value="1"/>
</dbReference>
<evidence type="ECO:0000313" key="3">
    <source>
        <dbReference type="EMBL" id="UUT35917.1"/>
    </source>
</evidence>
<feature type="compositionally biased region" description="Low complexity" evidence="1">
    <location>
        <begin position="164"/>
        <end position="173"/>
    </location>
</feature>
<keyword evidence="2" id="KW-0472">Membrane</keyword>
<dbReference type="RefSeq" id="WP_259612565.1">
    <property type="nucleotide sequence ID" value="NZ_CP091139.2"/>
</dbReference>
<reference evidence="3" key="1">
    <citation type="submission" date="2022-01" db="EMBL/GenBank/DDBJ databases">
        <title>Microbacterium eymi and Microbacterium rhizovicinus sp. nov., isolated from the rhizospheric soil of Elymus tsukushiensis, a plant native to the Dokdo Islands, Republic of Korea.</title>
        <authorList>
            <person name="Hwang Y.J."/>
        </authorList>
    </citation>
    <scope>NUCLEOTIDE SEQUENCE</scope>
    <source>
        <strain evidence="3">KUDC0405</strain>
    </source>
</reference>
<gene>
    <name evidence="3" type="ORF">L2X98_22485</name>
</gene>
<protein>
    <submittedName>
        <fullName evidence="3">DUF5684 domain-containing protein</fullName>
    </submittedName>
</protein>
<name>A0ABY5NL81_9MICO</name>
<dbReference type="EMBL" id="CP091139">
    <property type="protein sequence ID" value="UUT35917.1"/>
    <property type="molecule type" value="Genomic_DNA"/>
</dbReference>
<evidence type="ECO:0000256" key="2">
    <source>
        <dbReference type="SAM" id="Phobius"/>
    </source>
</evidence>
<feature type="region of interest" description="Disordered" evidence="1">
    <location>
        <begin position="132"/>
        <end position="208"/>
    </location>
</feature>
<feature type="compositionally biased region" description="Low complexity" evidence="1">
    <location>
        <begin position="180"/>
        <end position="196"/>
    </location>
</feature>
<organism evidence="3 4">
    <name type="scientific">Microbacterium elymi</name>
    <dbReference type="NCBI Taxonomy" id="2909587"/>
    <lineage>
        <taxon>Bacteria</taxon>
        <taxon>Bacillati</taxon>
        <taxon>Actinomycetota</taxon>
        <taxon>Actinomycetes</taxon>
        <taxon>Micrococcales</taxon>
        <taxon>Microbacteriaceae</taxon>
        <taxon>Microbacterium</taxon>
    </lineage>
</organism>
<feature type="transmembrane region" description="Helical" evidence="2">
    <location>
        <begin position="63"/>
        <end position="84"/>
    </location>
</feature>
<evidence type="ECO:0000256" key="1">
    <source>
        <dbReference type="SAM" id="MobiDB-lite"/>
    </source>
</evidence>
<dbReference type="InterPro" id="IPR043739">
    <property type="entry name" value="DUF5684"/>
</dbReference>
<accession>A0ABY5NL81</accession>
<sequence>MNDSAIAAAVGSVLISLLIAAAFYVWVALALQAVFRKTGEEGGRPGCRSSTASRCELGGVSGWWMLLLLFPPAAIVVYVFLIIACHRLNVGFGYGAGMTVLAALLFPVWASVVGWSANRWIGASPAAAHRAGPVRTGAPAPAHGVPPRPQALAWRSEPAGGAGAASSGFAPAPSGGGSLPGPAAAAGSAAGVGAPPRCRRLLRPSRRR</sequence>
<evidence type="ECO:0000313" key="4">
    <source>
        <dbReference type="Proteomes" id="UP001054811"/>
    </source>
</evidence>